<keyword evidence="2" id="KW-1185">Reference proteome</keyword>
<dbReference type="EMBL" id="CACVKT020009167">
    <property type="protein sequence ID" value="CAC5420778.1"/>
    <property type="molecule type" value="Genomic_DNA"/>
</dbReference>
<accession>A0A6J8EK28</accession>
<organism evidence="1 2">
    <name type="scientific">Mytilus coruscus</name>
    <name type="common">Sea mussel</name>
    <dbReference type="NCBI Taxonomy" id="42192"/>
    <lineage>
        <taxon>Eukaryota</taxon>
        <taxon>Metazoa</taxon>
        <taxon>Spiralia</taxon>
        <taxon>Lophotrochozoa</taxon>
        <taxon>Mollusca</taxon>
        <taxon>Bivalvia</taxon>
        <taxon>Autobranchia</taxon>
        <taxon>Pteriomorphia</taxon>
        <taxon>Mytilida</taxon>
        <taxon>Mytiloidea</taxon>
        <taxon>Mytilidae</taxon>
        <taxon>Mytilinae</taxon>
        <taxon>Mytilus</taxon>
    </lineage>
</organism>
<dbReference type="Proteomes" id="UP000507470">
    <property type="component" value="Unassembled WGS sequence"/>
</dbReference>
<reference evidence="1 2" key="1">
    <citation type="submission" date="2020-06" db="EMBL/GenBank/DDBJ databases">
        <authorList>
            <person name="Li R."/>
            <person name="Bekaert M."/>
        </authorList>
    </citation>
    <scope>NUCLEOTIDE SEQUENCE [LARGE SCALE GENOMIC DNA]</scope>
    <source>
        <strain evidence="2">wild</strain>
    </source>
</reference>
<sequence>MNLRNTEVQLKLGGEPSPTHVPIVNRVTVQETIIVPPNTALRINLKSADMTSDYLIEPKVNSTLLIPRTVCAKEHKPTLCFLNIIDHPVKLPKGDEVGYTQEVRVIQSLADEPLPSVGTCTATNKVKKDSPKSGIQCHLKDLYQDSSSVLSQSQQTQNWAKFLTEVDEVIPLANTRNRQKPLTNVSTAMLHLFSTPTPETLALPQAPDIIQDVPALPDVDCNLDLTVSAPTQNQQKVNDAWFSTHIELICPPTTAQIIANDENSCHVAAITQSEVCLTEKESTDTESDSDQARGWPIEGEGVKEVVDTNNNKRRVVLDQPMLGRGITVERGADTYCYQSGIGRGSGFVLVSSLEEEQ</sequence>
<protein>
    <submittedName>
        <fullName evidence="1">Uncharacterized protein</fullName>
    </submittedName>
</protein>
<name>A0A6J8EK28_MYTCO</name>
<proteinExistence type="predicted"/>
<dbReference type="AlphaFoldDB" id="A0A6J8EK28"/>
<evidence type="ECO:0000313" key="1">
    <source>
        <dbReference type="EMBL" id="CAC5420778.1"/>
    </source>
</evidence>
<evidence type="ECO:0000313" key="2">
    <source>
        <dbReference type="Proteomes" id="UP000507470"/>
    </source>
</evidence>
<gene>
    <name evidence="1" type="ORF">MCOR_52969</name>
</gene>